<dbReference type="EMBL" id="BAABBO010000001">
    <property type="protein sequence ID" value="GAA3950737.1"/>
    <property type="molecule type" value="Genomic_DNA"/>
</dbReference>
<dbReference type="SUPFAM" id="SSF52540">
    <property type="entry name" value="P-loop containing nucleoside triphosphate hydrolases"/>
    <property type="match status" value="1"/>
</dbReference>
<name>A0ABP7NN96_9GAMM</name>
<feature type="domain" description="Polyphosphate kinase-2-related" evidence="1">
    <location>
        <begin position="67"/>
        <end position="172"/>
    </location>
</feature>
<dbReference type="NCBIfam" id="TIGR03709">
    <property type="entry name" value="PPK2_rel_1"/>
    <property type="match status" value="1"/>
</dbReference>
<dbReference type="Pfam" id="PF03976">
    <property type="entry name" value="PPK2"/>
    <property type="match status" value="2"/>
</dbReference>
<gene>
    <name evidence="2" type="ORF">GCM10022278_07330</name>
</gene>
<comment type="caution">
    <text evidence="2">The sequence shown here is derived from an EMBL/GenBank/DDBJ whole genome shotgun (WGS) entry which is preliminary data.</text>
</comment>
<evidence type="ECO:0000313" key="2">
    <source>
        <dbReference type="EMBL" id="GAA3950737.1"/>
    </source>
</evidence>
<keyword evidence="2" id="KW-0418">Kinase</keyword>
<protein>
    <submittedName>
        <fullName evidence="2">Polyphosphate kinase 2 family protein</fullName>
    </submittedName>
</protein>
<dbReference type="InterPro" id="IPR027417">
    <property type="entry name" value="P-loop_NTPase"/>
</dbReference>
<evidence type="ECO:0000259" key="1">
    <source>
        <dbReference type="Pfam" id="PF03976"/>
    </source>
</evidence>
<reference evidence="3" key="1">
    <citation type="journal article" date="2019" name="Int. J. Syst. Evol. Microbiol.">
        <title>The Global Catalogue of Microorganisms (GCM) 10K type strain sequencing project: providing services to taxonomists for standard genome sequencing and annotation.</title>
        <authorList>
            <consortium name="The Broad Institute Genomics Platform"/>
            <consortium name="The Broad Institute Genome Sequencing Center for Infectious Disease"/>
            <person name="Wu L."/>
            <person name="Ma J."/>
        </authorList>
    </citation>
    <scope>NUCLEOTIDE SEQUENCE [LARGE SCALE GENOMIC DNA]</scope>
    <source>
        <strain evidence="3">JCM 17555</strain>
    </source>
</reference>
<evidence type="ECO:0000313" key="3">
    <source>
        <dbReference type="Proteomes" id="UP001501337"/>
    </source>
</evidence>
<sequence>MLMSGRIILLLTKIIRQDAGTTTESAAVMAFTLIDPITNPFLLPFDGRLSMRALSTSPVDKDGALPKDELKERLQVQVEALHDLQRKLFADKRFSVLLIFQALDAAGKDSTIRHVMTGVNPAGVSETSFGRPTSTELDQDFLWRAVAALPAKGKIGIFNRSYYEEVLTVRVNQELLLPQRVPGVSEHPDGTVEVDVQFWEDRFTAIAAHEQYLARQGVLVLKFFLNVSREEQKQRLLSRIDKARKNWKFEAGDLDTRDQWPAYEAAYEDVFSRTAKPWAPWYAIPADSKPYMRLKVAETIVAAMERLNPSWPELDDVEKAGLEAARTRLTSED</sequence>
<keyword evidence="3" id="KW-1185">Reference proteome</keyword>
<accession>A0ABP7NN96</accession>
<feature type="domain" description="Polyphosphate kinase-2-related" evidence="1">
    <location>
        <begin position="198"/>
        <end position="306"/>
    </location>
</feature>
<dbReference type="PANTHER" id="PTHR34383:SF3">
    <property type="entry name" value="POLYPHOSPHATE:AMP PHOSPHOTRANSFERASE"/>
    <property type="match status" value="1"/>
</dbReference>
<dbReference type="PANTHER" id="PTHR34383">
    <property type="entry name" value="POLYPHOSPHATE:AMP PHOSPHOTRANSFERASE-RELATED"/>
    <property type="match status" value="1"/>
</dbReference>
<dbReference type="Gene3D" id="3.40.50.300">
    <property type="entry name" value="P-loop containing nucleotide triphosphate hydrolases"/>
    <property type="match status" value="1"/>
</dbReference>
<keyword evidence="2" id="KW-0808">Transferase</keyword>
<dbReference type="GO" id="GO:0016301">
    <property type="term" value="F:kinase activity"/>
    <property type="evidence" value="ECO:0007669"/>
    <property type="project" value="UniProtKB-KW"/>
</dbReference>
<proteinExistence type="predicted"/>
<dbReference type="InterPro" id="IPR022300">
    <property type="entry name" value="PPK2-rel_1"/>
</dbReference>
<dbReference type="InterPro" id="IPR022488">
    <property type="entry name" value="PPK2-related"/>
</dbReference>
<organism evidence="2 3">
    <name type="scientific">Allohahella marinimesophila</name>
    <dbReference type="NCBI Taxonomy" id="1054972"/>
    <lineage>
        <taxon>Bacteria</taxon>
        <taxon>Pseudomonadati</taxon>
        <taxon>Pseudomonadota</taxon>
        <taxon>Gammaproteobacteria</taxon>
        <taxon>Oceanospirillales</taxon>
        <taxon>Hahellaceae</taxon>
        <taxon>Allohahella</taxon>
    </lineage>
</organism>
<dbReference type="Proteomes" id="UP001501337">
    <property type="component" value="Unassembled WGS sequence"/>
</dbReference>